<dbReference type="InterPro" id="IPR051654">
    <property type="entry name" value="Meroterpenoid_MTases"/>
</dbReference>
<evidence type="ECO:0000256" key="2">
    <source>
        <dbReference type="ARBA" id="ARBA00022679"/>
    </source>
</evidence>
<comment type="caution">
    <text evidence="5">The sequence shown here is derived from an EMBL/GenBank/DDBJ whole genome shotgun (WGS) entry which is preliminary data.</text>
</comment>
<comment type="pathway">
    <text evidence="1">Secondary metabolite biosynthesis.</text>
</comment>
<protein>
    <recommendedName>
        <fullName evidence="7">Methyltransferase domain-containing protein</fullName>
    </recommendedName>
</protein>
<comment type="similarity">
    <text evidence="4">Belongs to the class I-like SAM-binding methyltransferase superfamily.</text>
</comment>
<keyword evidence="6" id="KW-1185">Reference proteome</keyword>
<dbReference type="PANTHER" id="PTHR35897">
    <property type="entry name" value="METHYLTRANSFERASE AUSD"/>
    <property type="match status" value="1"/>
</dbReference>
<organism evidence="5 6">
    <name type="scientific">Lepraria neglecta</name>
    <dbReference type="NCBI Taxonomy" id="209136"/>
    <lineage>
        <taxon>Eukaryota</taxon>
        <taxon>Fungi</taxon>
        <taxon>Dikarya</taxon>
        <taxon>Ascomycota</taxon>
        <taxon>Pezizomycotina</taxon>
        <taxon>Lecanoromycetes</taxon>
        <taxon>OSLEUM clade</taxon>
        <taxon>Lecanoromycetidae</taxon>
        <taxon>Lecanorales</taxon>
        <taxon>Lecanorineae</taxon>
        <taxon>Stereocaulaceae</taxon>
        <taxon>Lepraria</taxon>
    </lineage>
</organism>
<keyword evidence="3" id="KW-0949">S-adenosyl-L-methionine</keyword>
<evidence type="ECO:0000313" key="6">
    <source>
        <dbReference type="Proteomes" id="UP001276659"/>
    </source>
</evidence>
<sequence length="309" mass="34531">MTSNNTTPTDKGFATPTASWFKSTITLEEIPKPALDLLMSRTGLPLDKVVPHVNEAENCYIHAKPDDSKRNKAWKAAPYPCVGLFMFLELNMSRHPLYPQILSRLRNNEMKSRLLDVGCGLGQDERKLNFDGVPAGRVYAVELEAGLISAGFDLFMDSGGEEISFLQGDAMKDEASQWMKKFKVEDGFEIVHTGALFHLFDWEKQLVIARKLVEVVQGKDDAVIFGCTFAAHEAGLRSLGPNKEAQIFGHNEKTVRRFWKEIGESSGTSWSLELRFEWMEPTKSAGLAKDGKWGGAEGNGLMWFSVHKV</sequence>
<proteinExistence type="inferred from homology"/>
<accession>A0AAE0DE78</accession>
<name>A0AAE0DE78_9LECA</name>
<dbReference type="Proteomes" id="UP001276659">
    <property type="component" value="Unassembled WGS sequence"/>
</dbReference>
<dbReference type="SUPFAM" id="SSF53335">
    <property type="entry name" value="S-adenosyl-L-methionine-dependent methyltransferases"/>
    <property type="match status" value="1"/>
</dbReference>
<dbReference type="EMBL" id="JASNWA010000011">
    <property type="protein sequence ID" value="KAK3167697.1"/>
    <property type="molecule type" value="Genomic_DNA"/>
</dbReference>
<gene>
    <name evidence="5" type="ORF">OEA41_010824</name>
</gene>
<reference evidence="5" key="1">
    <citation type="submission" date="2022-11" db="EMBL/GenBank/DDBJ databases">
        <title>Chromosomal genome sequence assembly and mating type (MAT) locus characterization of the leprose asexual lichenized fungus Lepraria neglecta (Nyl.) Erichsen.</title>
        <authorList>
            <person name="Allen J.L."/>
            <person name="Pfeffer B."/>
        </authorList>
    </citation>
    <scope>NUCLEOTIDE SEQUENCE</scope>
    <source>
        <strain evidence="5">Allen 5258</strain>
    </source>
</reference>
<evidence type="ECO:0000256" key="4">
    <source>
        <dbReference type="ARBA" id="ARBA00038314"/>
    </source>
</evidence>
<evidence type="ECO:0000256" key="3">
    <source>
        <dbReference type="ARBA" id="ARBA00022691"/>
    </source>
</evidence>
<dbReference type="PANTHER" id="PTHR35897:SF1">
    <property type="entry name" value="METHYLTRANSFERASE AUSD"/>
    <property type="match status" value="1"/>
</dbReference>
<dbReference type="GO" id="GO:0016740">
    <property type="term" value="F:transferase activity"/>
    <property type="evidence" value="ECO:0007669"/>
    <property type="project" value="UniProtKB-KW"/>
</dbReference>
<evidence type="ECO:0008006" key="7">
    <source>
        <dbReference type="Google" id="ProtNLM"/>
    </source>
</evidence>
<keyword evidence="2" id="KW-0808">Transferase</keyword>
<dbReference type="InterPro" id="IPR029063">
    <property type="entry name" value="SAM-dependent_MTases_sf"/>
</dbReference>
<evidence type="ECO:0000313" key="5">
    <source>
        <dbReference type="EMBL" id="KAK3167697.1"/>
    </source>
</evidence>
<evidence type="ECO:0000256" key="1">
    <source>
        <dbReference type="ARBA" id="ARBA00005179"/>
    </source>
</evidence>
<dbReference type="Gene3D" id="3.40.50.150">
    <property type="entry name" value="Vaccinia Virus protein VP39"/>
    <property type="match status" value="1"/>
</dbReference>
<dbReference type="AlphaFoldDB" id="A0AAE0DE78"/>